<dbReference type="InterPro" id="IPR007845">
    <property type="entry name" value="HemS/ChuX_dom"/>
</dbReference>
<dbReference type="SUPFAM" id="SSF144064">
    <property type="entry name" value="Heme iron utilization protein-like"/>
    <property type="match status" value="1"/>
</dbReference>
<accession>A0A2A5JTZ0</accession>
<dbReference type="InterPro" id="IPR053733">
    <property type="entry name" value="Heme_Transport_Util_sf"/>
</dbReference>
<keyword evidence="3" id="KW-1185">Reference proteome</keyword>
<dbReference type="CDD" id="cd16830">
    <property type="entry name" value="HemS-like_N"/>
    <property type="match status" value="1"/>
</dbReference>
<dbReference type="AlphaFoldDB" id="A0A2A5JTZ0"/>
<dbReference type="EMBL" id="NKHF01000023">
    <property type="protein sequence ID" value="PCK32836.1"/>
    <property type="molecule type" value="Genomic_DNA"/>
</dbReference>
<name>A0A2A5JTZ0_PSEO7</name>
<reference evidence="3" key="1">
    <citation type="journal article" date="2019" name="Genome Announc.">
        <title>Draft Genome Sequence of Pseudoalteromonas piscicida Strain 36Y ROTHPW, an Hypersaline Seawater Isolate from the South Coast of Sonora, Mexico.</title>
        <authorList>
            <person name="Sanchez-Diaz R."/>
            <person name="Molina-Garza Z.J."/>
            <person name="Cruz-Suarez L.E."/>
            <person name="Selvin J."/>
            <person name="Kiran G.S."/>
            <person name="Ibarra-Gamez J.C."/>
            <person name="Gomez-Gil B."/>
            <person name="Galaviz-Silva L."/>
        </authorList>
    </citation>
    <scope>NUCLEOTIDE SEQUENCE [LARGE SCALE GENOMIC DNA]</scope>
    <source>
        <strain evidence="3">36Y_RITHPW</strain>
    </source>
</reference>
<evidence type="ECO:0000313" key="3">
    <source>
        <dbReference type="Proteomes" id="UP000228621"/>
    </source>
</evidence>
<sequence>MKQLIQDYKTLLAGEPRLRPVDVAMQLGVSEAELLHAQLEEGVTATVTRLDETQLADILKSLKKLGKVMALTRNGSVVNEIKGLYEKLYVSDNNGKLSGIAINPGGIDLRLFLYRWQSVFLVETESHTSLQFFDENGRAVHKVYTTTESDFNELVNIKARYQLTSQRSFSVKPFELVEPVITSPSAEQLDNFRSQWSELEDVHHFPKLLETHNLERLQALELVGSPWSFELQSFDLADIFQQAKTFKQEIMVFVGNPGAVQIFSGQVESLKQVGPWFNVLDPEFNLHIKADDLTRAFVVRKPTDNGNTVVTSIEFFDANRETVLTLFGRRIEGKKQTNEWQALCERLIHKGQAAA</sequence>
<dbReference type="CDD" id="cd16831">
    <property type="entry name" value="HemS-like_C"/>
    <property type="match status" value="1"/>
</dbReference>
<dbReference type="InterPro" id="IPR010413">
    <property type="entry name" value="HutX-like"/>
</dbReference>
<dbReference type="Pfam" id="PF05171">
    <property type="entry name" value="HemS"/>
    <property type="match status" value="1"/>
</dbReference>
<dbReference type="Gene3D" id="3.40.1570.10">
    <property type="entry name" value="HemS/ChuS/ChuX like domains"/>
    <property type="match status" value="2"/>
</dbReference>
<comment type="caution">
    <text evidence="2">The sequence shown here is derived from an EMBL/GenBank/DDBJ whole genome shotgun (WGS) entry which is preliminary data.</text>
</comment>
<organism evidence="2 3">
    <name type="scientific">Pseudoalteromonas piscicida</name>
    <dbReference type="NCBI Taxonomy" id="43662"/>
    <lineage>
        <taxon>Bacteria</taxon>
        <taxon>Pseudomonadati</taxon>
        <taxon>Pseudomonadota</taxon>
        <taxon>Gammaproteobacteria</taxon>
        <taxon>Alteromonadales</taxon>
        <taxon>Pseudoalteromonadaceae</taxon>
        <taxon>Pseudoalteromonas</taxon>
    </lineage>
</organism>
<dbReference type="RefSeq" id="WP_099640907.1">
    <property type="nucleotide sequence ID" value="NZ_NKHF01000023.1"/>
</dbReference>
<evidence type="ECO:0000313" key="2">
    <source>
        <dbReference type="EMBL" id="PCK32836.1"/>
    </source>
</evidence>
<dbReference type="OrthoDB" id="316630at2"/>
<feature type="domain" description="Haemin-degrading HemS/ChuX" evidence="1">
    <location>
        <begin position="214"/>
        <end position="347"/>
    </location>
</feature>
<dbReference type="Pfam" id="PF06228">
    <property type="entry name" value="ChuX_HutX"/>
    <property type="match status" value="1"/>
</dbReference>
<dbReference type="GO" id="GO:0006826">
    <property type="term" value="P:iron ion transport"/>
    <property type="evidence" value="ECO:0007669"/>
    <property type="project" value="InterPro"/>
</dbReference>
<gene>
    <name evidence="2" type="ORF">CEX98_04395</name>
</gene>
<proteinExistence type="predicted"/>
<dbReference type="Proteomes" id="UP000228621">
    <property type="component" value="Unassembled WGS sequence"/>
</dbReference>
<protein>
    <submittedName>
        <fullName evidence="2">Hemin-degrading factor</fullName>
    </submittedName>
</protein>
<evidence type="ECO:0000259" key="1">
    <source>
        <dbReference type="Pfam" id="PF05171"/>
    </source>
</evidence>